<reference evidence="2" key="1">
    <citation type="submission" date="2022-10" db="EMBL/GenBank/DDBJ databases">
        <title>Rhodococcus sp.75.</title>
        <authorList>
            <person name="Sun M."/>
        </authorList>
    </citation>
    <scope>NUCLEOTIDE SEQUENCE</scope>
    <source>
        <strain evidence="2">75</strain>
    </source>
</reference>
<evidence type="ECO:0000313" key="2">
    <source>
        <dbReference type="EMBL" id="UZJ23653.1"/>
    </source>
</evidence>
<keyword evidence="1" id="KW-1133">Transmembrane helix</keyword>
<gene>
    <name evidence="2" type="ORF">RHODO2019_10560</name>
</gene>
<feature type="transmembrane region" description="Helical" evidence="1">
    <location>
        <begin position="88"/>
        <end position="110"/>
    </location>
</feature>
<feature type="transmembrane region" description="Helical" evidence="1">
    <location>
        <begin position="60"/>
        <end position="76"/>
    </location>
</feature>
<dbReference type="EMBL" id="CP110615">
    <property type="protein sequence ID" value="UZJ23653.1"/>
    <property type="molecule type" value="Genomic_DNA"/>
</dbReference>
<keyword evidence="1" id="KW-0472">Membrane</keyword>
<feature type="transmembrane region" description="Helical" evidence="1">
    <location>
        <begin position="12"/>
        <end position="30"/>
    </location>
</feature>
<sequence length="161" mass="17156">MLLGSLLAEHLLTAALVGCLMPLLVADYLWGDGRRRTSVLLVAALALATSLAVVLSFGLWWLPLAAVAVFGVLAMVRRTPPQSFLRRLLVALLARVSVVAGVGVLLIAAFGQTPWVPLERIQTTSGTVDGYVLSVDPGYLNVLTTDHRVEILISADVVSRS</sequence>
<evidence type="ECO:0000256" key="1">
    <source>
        <dbReference type="SAM" id="Phobius"/>
    </source>
</evidence>
<feature type="transmembrane region" description="Helical" evidence="1">
    <location>
        <begin position="37"/>
        <end position="54"/>
    </location>
</feature>
<dbReference type="Proteomes" id="UP001164965">
    <property type="component" value="Chromosome"/>
</dbReference>
<name>A0ABY6NXE1_9NOCA</name>
<proteinExistence type="predicted"/>
<keyword evidence="3" id="KW-1185">Reference proteome</keyword>
<keyword evidence="1" id="KW-0812">Transmembrane</keyword>
<evidence type="ECO:0000313" key="3">
    <source>
        <dbReference type="Proteomes" id="UP001164965"/>
    </source>
</evidence>
<dbReference type="RefSeq" id="WP_265381761.1">
    <property type="nucleotide sequence ID" value="NZ_CP110615.1"/>
</dbReference>
<protein>
    <submittedName>
        <fullName evidence="2">Uncharacterized protein</fullName>
    </submittedName>
</protein>
<accession>A0ABY6NXE1</accession>
<organism evidence="2 3">
    <name type="scientific">Rhodococcus antarcticus</name>
    <dbReference type="NCBI Taxonomy" id="2987751"/>
    <lineage>
        <taxon>Bacteria</taxon>
        <taxon>Bacillati</taxon>
        <taxon>Actinomycetota</taxon>
        <taxon>Actinomycetes</taxon>
        <taxon>Mycobacteriales</taxon>
        <taxon>Nocardiaceae</taxon>
        <taxon>Rhodococcus</taxon>
    </lineage>
</organism>